<dbReference type="HAMAP" id="MF_00469">
    <property type="entry name" value="TrhO"/>
    <property type="match status" value="1"/>
</dbReference>
<feature type="domain" description="Rhodanese" evidence="2">
    <location>
        <begin position="139"/>
        <end position="235"/>
    </location>
</feature>
<dbReference type="PANTHER" id="PTHR43268">
    <property type="entry name" value="THIOSULFATE SULFURTRANSFERASE/RHODANESE-LIKE DOMAIN-CONTAINING PROTEIN 2"/>
    <property type="match status" value="1"/>
</dbReference>
<dbReference type="Proteomes" id="UP000785783">
    <property type="component" value="Unassembled WGS sequence"/>
</dbReference>
<dbReference type="InterPro" id="IPR001763">
    <property type="entry name" value="Rhodanese-like_dom"/>
</dbReference>
<evidence type="ECO:0000259" key="2">
    <source>
        <dbReference type="PROSITE" id="PS50206"/>
    </source>
</evidence>
<dbReference type="EC" id="1.14.-.-" evidence="1"/>
<sequence>MDEEHQKSPYSVAALYKFVRLEGVAGLPDYTEMQGPLLTACKKLGVLGTILLAREGINGTVCGSHNAIAALMAHLATDPRLADIQAKYSTADAPAFHRMKVRLKREIVTMGQPDLLAHTNPMEATGTYVKPCDWNALIEDPDTLVIDTRNAYEVAIGTFDGAVDPKTESFRAFPEWVDSYLAQLPEKPKNIAMFCTGGIRCEKSTAYLVGQGFQNIFHLEGGILKYLEEVPPEESKWQGDCFVFDQRVSVRHGAAGGLQPGDYDMCHACRMPLTEADKQHASFEAGVACLHCIDTHSEADRARFRERQKQIKLAKSRGEKHIGEAE</sequence>
<dbReference type="PROSITE" id="PS50206">
    <property type="entry name" value="RHODANESE_3"/>
    <property type="match status" value="1"/>
</dbReference>
<name>A0A937HJQ9_9PROT</name>
<reference evidence="3" key="1">
    <citation type="submission" date="2020-10" db="EMBL/GenBank/DDBJ databases">
        <title>Microbiome of the Black Sea water column analyzed by genome centric metagenomics.</title>
        <authorList>
            <person name="Cabello-Yeves P.J."/>
            <person name="Callieri C."/>
            <person name="Picazo A."/>
            <person name="Mehrshad M."/>
            <person name="Haro-Moreno J.M."/>
            <person name="Roda-Garcia J."/>
            <person name="Dzembekova N."/>
            <person name="Slabakova V."/>
            <person name="Slabakova N."/>
            <person name="Moncheva S."/>
            <person name="Rodriguez-Valera F."/>
        </authorList>
    </citation>
    <scope>NUCLEOTIDE SEQUENCE</scope>
    <source>
        <strain evidence="3">BS307-5m-G5</strain>
    </source>
</reference>
<dbReference type="InterPro" id="IPR036873">
    <property type="entry name" value="Rhodanese-like_dom_sf"/>
</dbReference>
<dbReference type="InterPro" id="IPR040503">
    <property type="entry name" value="TRHO_N"/>
</dbReference>
<dbReference type="SUPFAM" id="SSF52821">
    <property type="entry name" value="Rhodanese/Cell cycle control phosphatase"/>
    <property type="match status" value="1"/>
</dbReference>
<evidence type="ECO:0000313" key="4">
    <source>
        <dbReference type="Proteomes" id="UP000785783"/>
    </source>
</evidence>
<organism evidence="3 4">
    <name type="scientific">PS1 clade bacterium</name>
    <dbReference type="NCBI Taxonomy" id="2175152"/>
    <lineage>
        <taxon>Bacteria</taxon>
        <taxon>Pseudomonadati</taxon>
        <taxon>Pseudomonadota</taxon>
        <taxon>Alphaproteobacteria</taxon>
        <taxon>PS1 clade</taxon>
    </lineage>
</organism>
<dbReference type="Gene3D" id="3.40.250.10">
    <property type="entry name" value="Rhodanese-like domain"/>
    <property type="match status" value="1"/>
</dbReference>
<dbReference type="NCBIfam" id="NF001136">
    <property type="entry name" value="PRK00142.1-4"/>
    <property type="match status" value="1"/>
</dbReference>
<dbReference type="CDD" id="cd01518">
    <property type="entry name" value="RHOD_YceA"/>
    <property type="match status" value="1"/>
</dbReference>
<protein>
    <recommendedName>
        <fullName evidence="1">tRNA uridine(34) hydroxylase</fullName>
        <ecNumber evidence="1">1.14.-.-</ecNumber>
    </recommendedName>
    <alternativeName>
        <fullName evidence="1">tRNA hydroxylation protein O</fullName>
    </alternativeName>
</protein>
<dbReference type="AlphaFoldDB" id="A0A937HJQ9"/>
<dbReference type="EMBL" id="JADHOK010000015">
    <property type="protein sequence ID" value="MBL6761498.1"/>
    <property type="molecule type" value="Genomic_DNA"/>
</dbReference>
<dbReference type="GO" id="GO:0006400">
    <property type="term" value="P:tRNA modification"/>
    <property type="evidence" value="ECO:0007669"/>
    <property type="project" value="UniProtKB-UniRule"/>
</dbReference>
<dbReference type="Gene3D" id="3.30.70.100">
    <property type="match status" value="1"/>
</dbReference>
<comment type="function">
    <text evidence="1">Catalyzes oxygen-dependent 5-hydroxyuridine (ho5U) modification at position 34 in tRNAs.</text>
</comment>
<proteinExistence type="inferred from homology"/>
<comment type="catalytic activity">
    <reaction evidence="1">
        <text>uridine(34) in tRNA + AH2 + O2 = 5-hydroxyuridine(34) in tRNA + A + H2O</text>
        <dbReference type="Rhea" id="RHEA:64224"/>
        <dbReference type="Rhea" id="RHEA-COMP:11727"/>
        <dbReference type="Rhea" id="RHEA-COMP:13381"/>
        <dbReference type="ChEBI" id="CHEBI:13193"/>
        <dbReference type="ChEBI" id="CHEBI:15377"/>
        <dbReference type="ChEBI" id="CHEBI:15379"/>
        <dbReference type="ChEBI" id="CHEBI:17499"/>
        <dbReference type="ChEBI" id="CHEBI:65315"/>
        <dbReference type="ChEBI" id="CHEBI:136877"/>
    </reaction>
</comment>
<accession>A0A937HJQ9</accession>
<keyword evidence="1" id="KW-0560">Oxidoreductase</keyword>
<evidence type="ECO:0000313" key="3">
    <source>
        <dbReference type="EMBL" id="MBL6761498.1"/>
    </source>
</evidence>
<dbReference type="Pfam" id="PF17773">
    <property type="entry name" value="UPF0176_N"/>
    <property type="match status" value="1"/>
</dbReference>
<dbReference type="PANTHER" id="PTHR43268:SF3">
    <property type="entry name" value="RHODANESE-LIKE DOMAIN-CONTAINING PROTEIN 7-RELATED"/>
    <property type="match status" value="1"/>
</dbReference>
<comment type="similarity">
    <text evidence="1">Belongs to the TrhO family.</text>
</comment>
<dbReference type="Pfam" id="PF00581">
    <property type="entry name" value="Rhodanese"/>
    <property type="match status" value="1"/>
</dbReference>
<keyword evidence="1" id="KW-0819">tRNA processing</keyword>
<evidence type="ECO:0000256" key="1">
    <source>
        <dbReference type="HAMAP-Rule" id="MF_00469"/>
    </source>
</evidence>
<gene>
    <name evidence="1" type="primary">trhO</name>
    <name evidence="3" type="ORF">ISQ19_02250</name>
</gene>
<comment type="caution">
    <text evidence="3">The sequence shown here is derived from an EMBL/GenBank/DDBJ whole genome shotgun (WGS) entry which is preliminary data.</text>
</comment>
<dbReference type="InterPro" id="IPR020936">
    <property type="entry name" value="TrhO"/>
</dbReference>
<dbReference type="SMART" id="SM00450">
    <property type="entry name" value="RHOD"/>
    <property type="match status" value="1"/>
</dbReference>
<dbReference type="GO" id="GO:0016705">
    <property type="term" value="F:oxidoreductase activity, acting on paired donors, with incorporation or reduction of molecular oxygen"/>
    <property type="evidence" value="ECO:0007669"/>
    <property type="project" value="UniProtKB-UniRule"/>
</dbReference>